<protein>
    <recommendedName>
        <fullName evidence="3">DUF3781 domain-containing protein</fullName>
    </recommendedName>
</protein>
<dbReference type="InterPro" id="IPR024229">
    <property type="entry name" value="DUF3781"/>
</dbReference>
<sequence length="90" mass="10376">MNIKMQKRGVKMHEKETLIQNINKIHTTEMGVGRISRNLDINGDVVEYCKKKILKDESVVERKGKNYYVHIDNCVITVNASSYTIITAHK</sequence>
<name>A0A0U3CRC1_9EURY</name>
<proteinExistence type="predicted"/>
<gene>
    <name evidence="1" type="ORF">sm9_0357</name>
</gene>
<evidence type="ECO:0000313" key="1">
    <source>
        <dbReference type="EMBL" id="ALT68159.1"/>
    </source>
</evidence>
<evidence type="ECO:0000313" key="2">
    <source>
        <dbReference type="Proteomes" id="UP000067738"/>
    </source>
</evidence>
<dbReference type="PATRIC" id="fig|230361.4.peg.371"/>
<keyword evidence="2" id="KW-1185">Reference proteome</keyword>
<reference evidence="1 2" key="1">
    <citation type="submission" date="2015-04" db="EMBL/GenBank/DDBJ databases">
        <title>The complete genome sequence of the rumen methanogen Methanobrevibacter millerae SM9.</title>
        <authorList>
            <person name="Leahy S.C."/>
            <person name="Kelly W.J."/>
            <person name="Pacheco D.M."/>
            <person name="Li D."/>
            <person name="Altermann E."/>
            <person name="Attwood G.T."/>
        </authorList>
    </citation>
    <scope>NUCLEOTIDE SEQUENCE [LARGE SCALE GENOMIC DNA]</scope>
    <source>
        <strain evidence="1 2">SM9</strain>
    </source>
</reference>
<organism evidence="1 2">
    <name type="scientific">Methanobrevibacter millerae</name>
    <dbReference type="NCBI Taxonomy" id="230361"/>
    <lineage>
        <taxon>Archaea</taxon>
        <taxon>Methanobacteriati</taxon>
        <taxon>Methanobacteriota</taxon>
        <taxon>Methanomada group</taxon>
        <taxon>Methanobacteria</taxon>
        <taxon>Methanobacteriales</taxon>
        <taxon>Methanobacteriaceae</taxon>
        <taxon>Methanobrevibacter</taxon>
    </lineage>
</organism>
<dbReference type="KEGG" id="mmil:sm9_0357"/>
<accession>A0A0U3CRC1</accession>
<evidence type="ECO:0008006" key="3">
    <source>
        <dbReference type="Google" id="ProtNLM"/>
    </source>
</evidence>
<dbReference type="AlphaFoldDB" id="A0A0U3CRC1"/>
<dbReference type="Proteomes" id="UP000067738">
    <property type="component" value="Chromosome"/>
</dbReference>
<dbReference type="EMBL" id="CP011266">
    <property type="protein sequence ID" value="ALT68159.1"/>
    <property type="molecule type" value="Genomic_DNA"/>
</dbReference>
<dbReference type="Pfam" id="PF12636">
    <property type="entry name" value="DUF3781"/>
    <property type="match status" value="1"/>
</dbReference>